<dbReference type="Gene3D" id="6.10.140.1230">
    <property type="match status" value="1"/>
</dbReference>
<keyword evidence="2" id="KW-1185">Reference proteome</keyword>
<dbReference type="Proteomes" id="UP000759131">
    <property type="component" value="Unassembled WGS sequence"/>
</dbReference>
<dbReference type="EMBL" id="OC863546">
    <property type="protein sequence ID" value="CAD7631078.1"/>
    <property type="molecule type" value="Genomic_DNA"/>
</dbReference>
<protein>
    <submittedName>
        <fullName evidence="1">Uncharacterized protein</fullName>
    </submittedName>
</protein>
<evidence type="ECO:0000313" key="1">
    <source>
        <dbReference type="EMBL" id="CAD7631078.1"/>
    </source>
</evidence>
<accession>A0A7R9Q3Q0</accession>
<name>A0A7R9Q3Q0_9ACAR</name>
<dbReference type="OrthoDB" id="2329734at2759"/>
<evidence type="ECO:0000313" key="2">
    <source>
        <dbReference type="Proteomes" id="UP000759131"/>
    </source>
</evidence>
<reference evidence="1" key="1">
    <citation type="submission" date="2020-11" db="EMBL/GenBank/DDBJ databases">
        <authorList>
            <person name="Tran Van P."/>
        </authorList>
    </citation>
    <scope>NUCLEOTIDE SEQUENCE</scope>
</reference>
<organism evidence="1">
    <name type="scientific">Medioppia subpectinata</name>
    <dbReference type="NCBI Taxonomy" id="1979941"/>
    <lineage>
        <taxon>Eukaryota</taxon>
        <taxon>Metazoa</taxon>
        <taxon>Ecdysozoa</taxon>
        <taxon>Arthropoda</taxon>
        <taxon>Chelicerata</taxon>
        <taxon>Arachnida</taxon>
        <taxon>Acari</taxon>
        <taxon>Acariformes</taxon>
        <taxon>Sarcoptiformes</taxon>
        <taxon>Oribatida</taxon>
        <taxon>Brachypylina</taxon>
        <taxon>Oppioidea</taxon>
        <taxon>Oppiidae</taxon>
        <taxon>Medioppia</taxon>
    </lineage>
</organism>
<feature type="non-terminal residue" evidence="1">
    <location>
        <position position="51"/>
    </location>
</feature>
<sequence length="51" mass="6171">MGLFGKDQSKSPKEQVREWTSRLRKQQFLLDRQIRGIQREEEKVKLELKKA</sequence>
<proteinExistence type="predicted"/>
<dbReference type="EMBL" id="CAJPIZ010008971">
    <property type="protein sequence ID" value="CAG2111508.1"/>
    <property type="molecule type" value="Genomic_DNA"/>
</dbReference>
<dbReference type="AlphaFoldDB" id="A0A7R9Q3Q0"/>
<gene>
    <name evidence="1" type="ORF">OSB1V03_LOCUS11488</name>
</gene>